<organism evidence="1 2">
    <name type="scientific">Boeremia exigua</name>
    <dbReference type="NCBI Taxonomy" id="749465"/>
    <lineage>
        <taxon>Eukaryota</taxon>
        <taxon>Fungi</taxon>
        <taxon>Dikarya</taxon>
        <taxon>Ascomycota</taxon>
        <taxon>Pezizomycotina</taxon>
        <taxon>Dothideomycetes</taxon>
        <taxon>Pleosporomycetidae</taxon>
        <taxon>Pleosporales</taxon>
        <taxon>Pleosporineae</taxon>
        <taxon>Didymellaceae</taxon>
        <taxon>Boeremia</taxon>
    </lineage>
</organism>
<evidence type="ECO:0000313" key="2">
    <source>
        <dbReference type="Proteomes" id="UP001153331"/>
    </source>
</evidence>
<sequence length="91" mass="9727">MHRRIPRLSLGTPPDPIIPIAPHIRAPSALLVVLEFSVVGAAPLQAGDEGRCGSAVRTALFEEQQDQDDHEDDDYGARDEDHDGDCAVGVG</sequence>
<reference evidence="1" key="1">
    <citation type="submission" date="2022-11" db="EMBL/GenBank/DDBJ databases">
        <title>Genome Sequence of Boeremia exigua.</title>
        <authorList>
            <person name="Buettner E."/>
        </authorList>
    </citation>
    <scope>NUCLEOTIDE SEQUENCE</scope>
    <source>
        <strain evidence="1">CU02</strain>
    </source>
</reference>
<proteinExistence type="predicted"/>
<protein>
    <submittedName>
        <fullName evidence="1">Uncharacterized protein</fullName>
    </submittedName>
</protein>
<accession>A0ACC2HVH0</accession>
<dbReference type="EMBL" id="JAPHNI010001081">
    <property type="protein sequence ID" value="KAJ8106769.1"/>
    <property type="molecule type" value="Genomic_DNA"/>
</dbReference>
<evidence type="ECO:0000313" key="1">
    <source>
        <dbReference type="EMBL" id="KAJ8106769.1"/>
    </source>
</evidence>
<name>A0ACC2HVH0_9PLEO</name>
<gene>
    <name evidence="1" type="ORF">OPT61_g9321</name>
</gene>
<keyword evidence="2" id="KW-1185">Reference proteome</keyword>
<comment type="caution">
    <text evidence="1">The sequence shown here is derived from an EMBL/GenBank/DDBJ whole genome shotgun (WGS) entry which is preliminary data.</text>
</comment>
<dbReference type="Proteomes" id="UP001153331">
    <property type="component" value="Unassembled WGS sequence"/>
</dbReference>